<dbReference type="HAMAP" id="MF_01393">
    <property type="entry name" value="ATP_synth_a_bact"/>
    <property type="match status" value="1"/>
</dbReference>
<dbReference type="Gene3D" id="1.20.120.220">
    <property type="entry name" value="ATP synthase, F0 complex, subunit A"/>
    <property type="match status" value="1"/>
</dbReference>
<evidence type="ECO:0000256" key="5">
    <source>
        <dbReference type="ARBA" id="ARBA00022692"/>
    </source>
</evidence>
<keyword evidence="14" id="KW-1185">Reference proteome</keyword>
<comment type="similarity">
    <text evidence="2 11 12">Belongs to the ATPase A chain family.</text>
</comment>
<keyword evidence="11" id="KW-1003">Cell membrane</keyword>
<comment type="function">
    <text evidence="11 12">Key component of the proton channel; it plays a direct role in the translocation of protons across the membrane.</text>
</comment>
<evidence type="ECO:0000256" key="12">
    <source>
        <dbReference type="RuleBase" id="RU000483"/>
    </source>
</evidence>
<comment type="caution">
    <text evidence="13">The sequence shown here is derived from an EMBL/GenBank/DDBJ whole genome shotgun (WGS) entry which is preliminary data.</text>
</comment>
<evidence type="ECO:0000256" key="2">
    <source>
        <dbReference type="ARBA" id="ARBA00006810"/>
    </source>
</evidence>
<keyword evidence="6 11" id="KW-0375">Hydrogen ion transport</keyword>
<dbReference type="PRINTS" id="PR00123">
    <property type="entry name" value="ATPASEA"/>
</dbReference>
<evidence type="ECO:0000313" key="14">
    <source>
        <dbReference type="Proteomes" id="UP000253034"/>
    </source>
</evidence>
<keyword evidence="5 11" id="KW-0812">Transmembrane</keyword>
<keyword evidence="9 11" id="KW-0472">Membrane</keyword>
<dbReference type="CDD" id="cd00310">
    <property type="entry name" value="ATP-synt_Fo_a_6"/>
    <property type="match status" value="1"/>
</dbReference>
<dbReference type="InterPro" id="IPR035908">
    <property type="entry name" value="F0_ATP_A_sf"/>
</dbReference>
<keyword evidence="8 11" id="KW-0406">Ion transport</keyword>
<evidence type="ECO:0000256" key="6">
    <source>
        <dbReference type="ARBA" id="ARBA00022781"/>
    </source>
</evidence>
<evidence type="ECO:0000256" key="8">
    <source>
        <dbReference type="ARBA" id="ARBA00023065"/>
    </source>
</evidence>
<dbReference type="GO" id="GO:0045259">
    <property type="term" value="C:proton-transporting ATP synthase complex"/>
    <property type="evidence" value="ECO:0007669"/>
    <property type="project" value="UniProtKB-KW"/>
</dbReference>
<feature type="transmembrane region" description="Helical" evidence="11">
    <location>
        <begin position="32"/>
        <end position="50"/>
    </location>
</feature>
<proteinExistence type="inferred from homology"/>
<accession>A0A369AY25</accession>
<dbReference type="GO" id="GO:0005886">
    <property type="term" value="C:plasma membrane"/>
    <property type="evidence" value="ECO:0007669"/>
    <property type="project" value="UniProtKB-SubCell"/>
</dbReference>
<dbReference type="Proteomes" id="UP000253034">
    <property type="component" value="Unassembled WGS sequence"/>
</dbReference>
<feature type="transmembrane region" description="Helical" evidence="11">
    <location>
        <begin position="208"/>
        <end position="231"/>
    </location>
</feature>
<evidence type="ECO:0000256" key="11">
    <source>
        <dbReference type="HAMAP-Rule" id="MF_01393"/>
    </source>
</evidence>
<reference evidence="13 14" key="1">
    <citation type="submission" date="2018-07" db="EMBL/GenBank/DDBJ databases">
        <title>Genomic Encyclopedia of Type Strains, Phase IV (KMG-IV): sequencing the most valuable type-strain genomes for metagenomic binning, comparative biology and taxonomic classification.</title>
        <authorList>
            <person name="Goeker M."/>
        </authorList>
    </citation>
    <scope>NUCLEOTIDE SEQUENCE [LARGE SCALE GENOMIC DNA]</scope>
    <source>
        <strain evidence="13 14">DSM 27016</strain>
    </source>
</reference>
<dbReference type="PANTHER" id="PTHR42823:SF3">
    <property type="entry name" value="ATP SYNTHASE SUBUNIT A, CHLOROPLASTIC"/>
    <property type="match status" value="1"/>
</dbReference>
<dbReference type="GO" id="GO:0046933">
    <property type="term" value="F:proton-transporting ATP synthase activity, rotational mechanism"/>
    <property type="evidence" value="ECO:0007669"/>
    <property type="project" value="UniProtKB-UniRule"/>
</dbReference>
<evidence type="ECO:0000256" key="9">
    <source>
        <dbReference type="ARBA" id="ARBA00023136"/>
    </source>
</evidence>
<gene>
    <name evidence="11" type="primary">atpB</name>
    <name evidence="13" type="ORF">DFR58_11545</name>
</gene>
<name>A0A369AY25_9FIRM</name>
<organism evidence="13 14">
    <name type="scientific">Anaerobacterium chartisolvens</name>
    <dbReference type="NCBI Taxonomy" id="1297424"/>
    <lineage>
        <taxon>Bacteria</taxon>
        <taxon>Bacillati</taxon>
        <taxon>Bacillota</taxon>
        <taxon>Clostridia</taxon>
        <taxon>Eubacteriales</taxon>
        <taxon>Oscillospiraceae</taxon>
        <taxon>Anaerobacterium</taxon>
    </lineage>
</organism>
<dbReference type="InterPro" id="IPR023011">
    <property type="entry name" value="ATP_synth_F0_asu_AS"/>
</dbReference>
<evidence type="ECO:0000256" key="10">
    <source>
        <dbReference type="ARBA" id="ARBA00023310"/>
    </source>
</evidence>
<dbReference type="RefSeq" id="WP_114298347.1">
    <property type="nucleotide sequence ID" value="NZ_QPJT01000015.1"/>
</dbReference>
<sequence>MELGERLTYAMQSHELFGIRIFGYRIPVSDTMVVVSIIVTALILLAFIFTRKLEAVPKGKQNVVEAVVEFINSFAKENIGHHWRFFSAYLGTVLLFLIVSNTISIFNIFPGHDFKLRPPTRNINVTACMAIISILVVLFSGIAIKKPKGWLKSFAEPMPVILPFKILDYFIRPFSLALRLFGNIMGAFIIMELIYLVMPAVVPAALSIYFDLFDGILQAYIFVFLSSLYIAEAIE</sequence>
<dbReference type="EMBL" id="QPJT01000015">
    <property type="protein sequence ID" value="RCX14322.1"/>
    <property type="molecule type" value="Genomic_DNA"/>
</dbReference>
<dbReference type="AlphaFoldDB" id="A0A369AY25"/>
<dbReference type="OrthoDB" id="9789241at2"/>
<evidence type="ECO:0000256" key="7">
    <source>
        <dbReference type="ARBA" id="ARBA00022989"/>
    </source>
</evidence>
<comment type="subcellular location">
    <subcellularLocation>
        <location evidence="11 12">Cell membrane</location>
        <topology evidence="11 12">Multi-pass membrane protein</topology>
    </subcellularLocation>
    <subcellularLocation>
        <location evidence="1">Membrane</location>
        <topology evidence="1">Multi-pass membrane protein</topology>
    </subcellularLocation>
</comment>
<dbReference type="SUPFAM" id="SSF81336">
    <property type="entry name" value="F1F0 ATP synthase subunit A"/>
    <property type="match status" value="1"/>
</dbReference>
<keyword evidence="7 11" id="KW-1133">Transmembrane helix</keyword>
<evidence type="ECO:0000256" key="1">
    <source>
        <dbReference type="ARBA" id="ARBA00004141"/>
    </source>
</evidence>
<keyword evidence="10 11" id="KW-0066">ATP synthesis</keyword>
<dbReference type="InterPro" id="IPR000568">
    <property type="entry name" value="ATP_synth_F0_asu"/>
</dbReference>
<feature type="transmembrane region" description="Helical" evidence="11">
    <location>
        <begin position="180"/>
        <end position="202"/>
    </location>
</feature>
<feature type="transmembrane region" description="Helical" evidence="11">
    <location>
        <begin position="86"/>
        <end position="109"/>
    </location>
</feature>
<dbReference type="NCBIfam" id="NF004486">
    <property type="entry name" value="PRK05815.3-4"/>
    <property type="match status" value="1"/>
</dbReference>
<keyword evidence="3 11" id="KW-0813">Transport</keyword>
<dbReference type="NCBIfam" id="TIGR01131">
    <property type="entry name" value="ATP_synt_6_or_A"/>
    <property type="match status" value="1"/>
</dbReference>
<dbReference type="GO" id="GO:0042777">
    <property type="term" value="P:proton motive force-driven plasma membrane ATP synthesis"/>
    <property type="evidence" value="ECO:0007669"/>
    <property type="project" value="TreeGrafter"/>
</dbReference>
<dbReference type="PROSITE" id="PS00449">
    <property type="entry name" value="ATPASE_A"/>
    <property type="match status" value="1"/>
</dbReference>
<dbReference type="PANTHER" id="PTHR42823">
    <property type="entry name" value="ATP SYNTHASE SUBUNIT A, CHLOROPLASTIC"/>
    <property type="match status" value="1"/>
</dbReference>
<keyword evidence="4 11" id="KW-0138">CF(0)</keyword>
<feature type="transmembrane region" description="Helical" evidence="11">
    <location>
        <begin position="121"/>
        <end position="144"/>
    </location>
</feature>
<evidence type="ECO:0000256" key="4">
    <source>
        <dbReference type="ARBA" id="ARBA00022547"/>
    </source>
</evidence>
<dbReference type="InterPro" id="IPR045082">
    <property type="entry name" value="ATP_syn_F0_a_bact/chloroplast"/>
</dbReference>
<evidence type="ECO:0000313" key="13">
    <source>
        <dbReference type="EMBL" id="RCX14322.1"/>
    </source>
</evidence>
<evidence type="ECO:0000256" key="3">
    <source>
        <dbReference type="ARBA" id="ARBA00022448"/>
    </source>
</evidence>
<protein>
    <recommendedName>
        <fullName evidence="11 12">ATP synthase subunit a</fullName>
    </recommendedName>
    <alternativeName>
        <fullName evidence="11">ATP synthase F0 sector subunit a</fullName>
    </alternativeName>
    <alternativeName>
        <fullName evidence="11">F-ATPase subunit 6</fullName>
    </alternativeName>
</protein>
<dbReference type="Pfam" id="PF00119">
    <property type="entry name" value="ATP-synt_A"/>
    <property type="match status" value="1"/>
</dbReference>